<organism evidence="7 8">
    <name type="scientific">Circinella minor</name>
    <dbReference type="NCBI Taxonomy" id="1195481"/>
    <lineage>
        <taxon>Eukaryota</taxon>
        <taxon>Fungi</taxon>
        <taxon>Fungi incertae sedis</taxon>
        <taxon>Mucoromycota</taxon>
        <taxon>Mucoromycotina</taxon>
        <taxon>Mucoromycetes</taxon>
        <taxon>Mucorales</taxon>
        <taxon>Lichtheimiaceae</taxon>
        <taxon>Circinella</taxon>
    </lineage>
</organism>
<comment type="caution">
    <text evidence="7">The sequence shown here is derived from an EMBL/GenBank/DDBJ whole genome shotgun (WGS) entry which is preliminary data.</text>
</comment>
<dbReference type="EMBL" id="JAEPRB010000135">
    <property type="protein sequence ID" value="KAG2220603.1"/>
    <property type="molecule type" value="Genomic_DNA"/>
</dbReference>
<protein>
    <recommendedName>
        <fullName evidence="6">TFIIS central domain-containing protein</fullName>
    </recommendedName>
</protein>
<name>A0A8H7S345_9FUNG</name>
<dbReference type="GO" id="GO:0006368">
    <property type="term" value="P:transcription elongation by RNA polymerase II"/>
    <property type="evidence" value="ECO:0007669"/>
    <property type="project" value="TreeGrafter"/>
</dbReference>
<keyword evidence="2" id="KW-0863">Zinc-finger</keyword>
<dbReference type="InterPro" id="IPR003618">
    <property type="entry name" value="TFIIS_cen_dom"/>
</dbReference>
<feature type="region of interest" description="Disordered" evidence="5">
    <location>
        <begin position="103"/>
        <end position="139"/>
    </location>
</feature>
<proteinExistence type="predicted"/>
<dbReference type="SUPFAM" id="SSF46942">
    <property type="entry name" value="Elongation factor TFIIS domain 2"/>
    <property type="match status" value="1"/>
</dbReference>
<dbReference type="Gene3D" id="1.10.472.30">
    <property type="entry name" value="Transcription elongation factor S-II, central domain"/>
    <property type="match status" value="1"/>
</dbReference>
<dbReference type="GO" id="GO:0005634">
    <property type="term" value="C:nucleus"/>
    <property type="evidence" value="ECO:0007669"/>
    <property type="project" value="TreeGrafter"/>
</dbReference>
<evidence type="ECO:0000313" key="8">
    <source>
        <dbReference type="Proteomes" id="UP000646827"/>
    </source>
</evidence>
<keyword evidence="3" id="KW-0862">Zinc</keyword>
<gene>
    <name evidence="7" type="ORF">INT45_002625</name>
</gene>
<dbReference type="GO" id="GO:0031564">
    <property type="term" value="P:transcription antitermination"/>
    <property type="evidence" value="ECO:0007669"/>
    <property type="project" value="TreeGrafter"/>
</dbReference>
<evidence type="ECO:0000256" key="3">
    <source>
        <dbReference type="ARBA" id="ARBA00022833"/>
    </source>
</evidence>
<evidence type="ECO:0000256" key="1">
    <source>
        <dbReference type="ARBA" id="ARBA00022723"/>
    </source>
</evidence>
<keyword evidence="8" id="KW-1185">Reference proteome</keyword>
<dbReference type="GO" id="GO:0006362">
    <property type="term" value="P:transcription elongation by RNA polymerase I"/>
    <property type="evidence" value="ECO:0007669"/>
    <property type="project" value="TreeGrafter"/>
</dbReference>
<keyword evidence="1" id="KW-0479">Metal-binding</keyword>
<evidence type="ECO:0000256" key="4">
    <source>
        <dbReference type="ARBA" id="ARBA00023242"/>
    </source>
</evidence>
<dbReference type="Pfam" id="PF07500">
    <property type="entry name" value="TFIIS_M"/>
    <property type="match status" value="1"/>
</dbReference>
<dbReference type="Proteomes" id="UP000646827">
    <property type="component" value="Unassembled WGS sequence"/>
</dbReference>
<dbReference type="InterPro" id="IPR036575">
    <property type="entry name" value="TFIIS_cen_dom_sf"/>
</dbReference>
<feature type="compositionally biased region" description="Basic and acidic residues" evidence="5">
    <location>
        <begin position="103"/>
        <end position="113"/>
    </location>
</feature>
<dbReference type="PANTHER" id="PTHR11477:SF0">
    <property type="entry name" value="IP08861P-RELATED"/>
    <property type="match status" value="1"/>
</dbReference>
<sequence length="139" mass="15824">MESVRRKSQDLLHKALFESNNNDIVTTQTEEGGEDNLQALAKSIENAIYELNDGEINNGYKESIRSHILNLKDRQNPLSQRVLTGEVDPMEFASMDSAEMATADRRQSNEQLRRNSLQASMGYTMDNRPRHRDLEQGNA</sequence>
<dbReference type="GO" id="GO:0031440">
    <property type="term" value="P:regulation of mRNA 3'-end processing"/>
    <property type="evidence" value="ECO:0007669"/>
    <property type="project" value="TreeGrafter"/>
</dbReference>
<dbReference type="OrthoDB" id="44867at2759"/>
<dbReference type="PANTHER" id="PTHR11477">
    <property type="entry name" value="TRANSCRIPTION FACTOR S-II ZINC FINGER DOMAIN-CONTAINING PROTEIN"/>
    <property type="match status" value="1"/>
</dbReference>
<evidence type="ECO:0000256" key="5">
    <source>
        <dbReference type="SAM" id="MobiDB-lite"/>
    </source>
</evidence>
<feature type="domain" description="TFIIS central" evidence="6">
    <location>
        <begin position="4"/>
        <end position="128"/>
    </location>
</feature>
<evidence type="ECO:0000256" key="2">
    <source>
        <dbReference type="ARBA" id="ARBA00022771"/>
    </source>
</evidence>
<evidence type="ECO:0000313" key="7">
    <source>
        <dbReference type="EMBL" id="KAG2220603.1"/>
    </source>
</evidence>
<dbReference type="GO" id="GO:0008270">
    <property type="term" value="F:zinc ion binding"/>
    <property type="evidence" value="ECO:0007669"/>
    <property type="project" value="UniProtKB-KW"/>
</dbReference>
<reference evidence="7 8" key="1">
    <citation type="submission" date="2020-12" db="EMBL/GenBank/DDBJ databases">
        <title>Metabolic potential, ecology and presence of endohyphal bacteria is reflected in genomic diversity of Mucoromycotina.</title>
        <authorList>
            <person name="Muszewska A."/>
            <person name="Okrasinska A."/>
            <person name="Steczkiewicz K."/>
            <person name="Drgas O."/>
            <person name="Orlowska M."/>
            <person name="Perlinska-Lenart U."/>
            <person name="Aleksandrzak-Piekarczyk T."/>
            <person name="Szatraj K."/>
            <person name="Zielenkiewicz U."/>
            <person name="Pilsyk S."/>
            <person name="Malc E."/>
            <person name="Mieczkowski P."/>
            <person name="Kruszewska J.S."/>
            <person name="Biernat P."/>
            <person name="Pawlowska J."/>
        </authorList>
    </citation>
    <scope>NUCLEOTIDE SEQUENCE [LARGE SCALE GENOMIC DNA]</scope>
    <source>
        <strain evidence="7 8">CBS 142.35</strain>
    </source>
</reference>
<dbReference type="PROSITE" id="PS51321">
    <property type="entry name" value="TFIIS_CENTRAL"/>
    <property type="match status" value="1"/>
</dbReference>
<accession>A0A8H7S345</accession>
<dbReference type="AlphaFoldDB" id="A0A8H7S345"/>
<evidence type="ECO:0000259" key="6">
    <source>
        <dbReference type="PROSITE" id="PS51321"/>
    </source>
</evidence>
<keyword evidence="4" id="KW-0539">Nucleus</keyword>
<dbReference type="SMART" id="SM00510">
    <property type="entry name" value="TFS2M"/>
    <property type="match status" value="1"/>
</dbReference>